<dbReference type="Gene3D" id="3.30.565.10">
    <property type="entry name" value="Histidine kinase-like ATPase, C-terminal domain"/>
    <property type="match status" value="1"/>
</dbReference>
<dbReference type="InterPro" id="IPR050640">
    <property type="entry name" value="Bact_2-comp_sensor_kinase"/>
</dbReference>
<dbReference type="GO" id="GO:0016020">
    <property type="term" value="C:membrane"/>
    <property type="evidence" value="ECO:0007669"/>
    <property type="project" value="InterPro"/>
</dbReference>
<feature type="domain" description="Two component regulator three Y" evidence="3">
    <location>
        <begin position="705"/>
        <end position="764"/>
    </location>
</feature>
<reference evidence="4 5" key="1">
    <citation type="submission" date="2016-10" db="EMBL/GenBank/DDBJ databases">
        <authorList>
            <person name="de Groot N.N."/>
        </authorList>
    </citation>
    <scope>NUCLEOTIDE SEQUENCE [LARGE SCALE GENOMIC DNA]</scope>
    <source>
        <strain evidence="4 5">DSM 21039</strain>
    </source>
</reference>
<dbReference type="Pfam" id="PF07495">
    <property type="entry name" value="Y_Y_Y"/>
    <property type="match status" value="1"/>
</dbReference>
<dbReference type="InterPro" id="IPR011041">
    <property type="entry name" value="Quinoprot_gluc/sorb_DH_b-prop"/>
</dbReference>
<dbReference type="SUPFAM" id="SSF55874">
    <property type="entry name" value="ATPase domain of HSP90 chaperone/DNA topoisomerase II/histidine kinase"/>
    <property type="match status" value="1"/>
</dbReference>
<dbReference type="Gene3D" id="2.60.40.10">
    <property type="entry name" value="Immunoglobulins"/>
    <property type="match status" value="1"/>
</dbReference>
<name>A0A1H8HBT1_9BACT</name>
<dbReference type="PANTHER" id="PTHR34220">
    <property type="entry name" value="SENSOR HISTIDINE KINASE YPDA"/>
    <property type="match status" value="1"/>
</dbReference>
<dbReference type="InterPro" id="IPR010559">
    <property type="entry name" value="Sig_transdc_His_kin_internal"/>
</dbReference>
<proteinExistence type="predicted"/>
<protein>
    <submittedName>
        <fullName evidence="4">Two component regulator propeller</fullName>
    </submittedName>
</protein>
<evidence type="ECO:0000259" key="3">
    <source>
        <dbReference type="Pfam" id="PF07495"/>
    </source>
</evidence>
<sequence>MQPAWAQEPQISYKFSHLNLRNGLASNHVSAIMQDRKGFIWIASTALQRYDGSNLLTIANFDRVPGTIYYDDICLCEDRKGRIWMGAPDNIQFYDPATSALKALKVDIPPSSQGNIQCSHIVEDAEGVIWATTQEGLLRFNDSTGMFEKATIVPGAERLQMSSAITEDHEGNLWISGRQGIFMLDKQRKHLYSASHNPRQLPVFSIATSVRKFYIDYRRRIWIAARGQGLYCYDPVSRRLQSYPVGEVFDITADPDHNIWIATDHKGIYRYDNNLDAFSVNIRAENTDDLGLHYDFETNCFLTDREGHLWIGTDLGVNILSLHNRSFRMMDHRTVFNSTTQRLPRAEVTDLLQTRSGDVFAGYWGQGFCWFNAGLELKQHFTHNSNDPAHCLPEPRGLVWSFAEMKNGHVLVGQENGFLSEFDPEQGKFISHYNPRAFEEQTLMSMYVENDTSIWVGLYKRGLAHWNPRTKTAEAYPQLMTNLQRQTSVMDIVPENDSLLWLATSTAGLVLFNSHTGQVVVKESFSGEQRYVNNITSLYKQDDTTLIAGTDHGLWVFNPRRTTVKPLKVNGLLFDEWVLCLQGNGKHGIWFTTEYGFYRFNRQQFNLETFIQGDNIIDNNRKVRRRILPLQDGRLLVGGSDHFVAFDPAVLKVAPPPPDVSILALKALDSSIQIDAAIDTRQPVTLNYKQNFISIEFKSLQYHHEKIRYYYQLDGLDEDWVNAEGLLIAKYTNLPPGNYAFKVRSVNTAGTFSANTTVLRINIKPAFWQTNWFRLLILLLVAAFIYIYFRARIYFIKKEAKRRTLMQQRMAQLEMKALRAQMNPHFIFNALNSIQTFMMKSETEQALAYLNRFARLIRSVLDNSQLNTIPISKEVNMLENYIELEKLRFADQFDYKITIDPAIDADFTEILTMIIQPFIENAIWHGLLHKKEEQGKLLLTFTKMQDRILCTVEDNGIGRERSAALKQLSGYTHASRGLQITRDRLSLYNSRFNVAASFDIEDLFDAEGQPCGTRVNLWFPIAED</sequence>
<dbReference type="Pfam" id="PF06580">
    <property type="entry name" value="His_kinase"/>
    <property type="match status" value="1"/>
</dbReference>
<dbReference type="InterPro" id="IPR036890">
    <property type="entry name" value="HATPase_C_sf"/>
</dbReference>
<dbReference type="InterPro" id="IPR013783">
    <property type="entry name" value="Ig-like_fold"/>
</dbReference>
<keyword evidence="1" id="KW-0472">Membrane</keyword>
<evidence type="ECO:0000313" key="5">
    <source>
        <dbReference type="Proteomes" id="UP000198984"/>
    </source>
</evidence>
<dbReference type="STRING" id="573321.SAMN04488505_11125"/>
<dbReference type="PANTHER" id="PTHR34220:SF7">
    <property type="entry name" value="SENSOR HISTIDINE KINASE YPDA"/>
    <property type="match status" value="1"/>
</dbReference>
<keyword evidence="1" id="KW-0812">Transmembrane</keyword>
<dbReference type="InterPro" id="IPR011047">
    <property type="entry name" value="Quinoprotein_ADH-like_sf"/>
</dbReference>
<evidence type="ECO:0000256" key="1">
    <source>
        <dbReference type="SAM" id="Phobius"/>
    </source>
</evidence>
<dbReference type="EMBL" id="FOBB01000011">
    <property type="protein sequence ID" value="SEN53673.1"/>
    <property type="molecule type" value="Genomic_DNA"/>
</dbReference>
<dbReference type="InterPro" id="IPR015943">
    <property type="entry name" value="WD40/YVTN_repeat-like_dom_sf"/>
</dbReference>
<dbReference type="SUPFAM" id="SSF50998">
    <property type="entry name" value="Quinoprotein alcohol dehydrogenase-like"/>
    <property type="match status" value="1"/>
</dbReference>
<evidence type="ECO:0000313" key="4">
    <source>
        <dbReference type="EMBL" id="SEN53673.1"/>
    </source>
</evidence>
<dbReference type="InterPro" id="IPR011110">
    <property type="entry name" value="Reg_prop"/>
</dbReference>
<dbReference type="Proteomes" id="UP000198984">
    <property type="component" value="Unassembled WGS sequence"/>
</dbReference>
<accession>A0A1H8HBT1</accession>
<organism evidence="4 5">
    <name type="scientific">Chitinophaga rupis</name>
    <dbReference type="NCBI Taxonomy" id="573321"/>
    <lineage>
        <taxon>Bacteria</taxon>
        <taxon>Pseudomonadati</taxon>
        <taxon>Bacteroidota</taxon>
        <taxon>Chitinophagia</taxon>
        <taxon>Chitinophagales</taxon>
        <taxon>Chitinophagaceae</taxon>
        <taxon>Chitinophaga</taxon>
    </lineage>
</organism>
<keyword evidence="1" id="KW-1133">Transmembrane helix</keyword>
<feature type="domain" description="Signal transduction histidine kinase internal region" evidence="2">
    <location>
        <begin position="814"/>
        <end position="893"/>
    </location>
</feature>
<dbReference type="Gene3D" id="2.130.10.10">
    <property type="entry name" value="YVTN repeat-like/Quinoprotein amine dehydrogenase"/>
    <property type="match status" value="2"/>
</dbReference>
<dbReference type="AlphaFoldDB" id="A0A1H8HBT1"/>
<feature type="transmembrane region" description="Helical" evidence="1">
    <location>
        <begin position="772"/>
        <end position="789"/>
    </location>
</feature>
<dbReference type="InterPro" id="IPR011123">
    <property type="entry name" value="Y_Y_Y"/>
</dbReference>
<evidence type="ECO:0000259" key="2">
    <source>
        <dbReference type="Pfam" id="PF06580"/>
    </source>
</evidence>
<gene>
    <name evidence="4" type="ORF">SAMN04488505_11125</name>
</gene>
<dbReference type="GO" id="GO:0000155">
    <property type="term" value="F:phosphorelay sensor kinase activity"/>
    <property type="evidence" value="ECO:0007669"/>
    <property type="project" value="InterPro"/>
</dbReference>
<dbReference type="SUPFAM" id="SSF63829">
    <property type="entry name" value="Calcium-dependent phosphotriesterase"/>
    <property type="match status" value="1"/>
</dbReference>
<dbReference type="Pfam" id="PF07494">
    <property type="entry name" value="Reg_prop"/>
    <property type="match status" value="1"/>
</dbReference>
<dbReference type="SUPFAM" id="SSF50952">
    <property type="entry name" value="Soluble quinoprotein glucose dehydrogenase"/>
    <property type="match status" value="1"/>
</dbReference>
<keyword evidence="5" id="KW-1185">Reference proteome</keyword>